<feature type="compositionally biased region" description="Pro residues" evidence="1">
    <location>
        <begin position="68"/>
        <end position="79"/>
    </location>
</feature>
<evidence type="ECO:0000256" key="2">
    <source>
        <dbReference type="SAM" id="SignalP"/>
    </source>
</evidence>
<reference evidence="3 4" key="1">
    <citation type="journal article" date="2015" name="BMC Genomics">
        <title>Gene expression during zombie ant biting behavior reflects the complexity underlying fungal parasitic behavioral manipulation.</title>
        <authorList>
            <person name="de Bekker C."/>
            <person name="Ohm R.A."/>
            <person name="Loreto R.G."/>
            <person name="Sebastian A."/>
            <person name="Albert I."/>
            <person name="Merrow M."/>
            <person name="Brachmann A."/>
            <person name="Hughes D.P."/>
        </authorList>
    </citation>
    <scope>NUCLEOTIDE SEQUENCE [LARGE SCALE GENOMIC DNA]</scope>
    <source>
        <strain evidence="3 4">SC16a</strain>
    </source>
</reference>
<accession>A0A2A9PB67</accession>
<feature type="compositionally biased region" description="Low complexity" evidence="1">
    <location>
        <begin position="122"/>
        <end position="143"/>
    </location>
</feature>
<evidence type="ECO:0000256" key="1">
    <source>
        <dbReference type="SAM" id="MobiDB-lite"/>
    </source>
</evidence>
<proteinExistence type="predicted"/>
<sequence length="379" mass="41741">MLRCSFFLLLTLLLGSGSLAESNVLLGSGSLAKSNVLLGNGSLAKSNVIHDLCPRGIAMAGDGGDVTRPPPIIPPPPNTLKPNNTAPIQSDNTLPQDNSTLHMDNVNPTGNSTLSLDSQMFSAKNSTSSADNSTSSADNSTSSPTQSGTRLKDNSTVSVEDLEPPATNSTEAEFDPVEYYSDIQPKEEPIRGLDTPDKPLFPPHAARQQYPRLLGVLLREMADSSWRLHNLVLRQENSTTHISALAWQGLADRFPFPPDAPLTIGEYHDALEKQRVAAKQMLVWKQNADVWNGIYVDVFHLIRSYIGILGLALNPISGVKPPMHLLDLPWYTFEALVALVIWDNTMLLNVTWRGQELKPFFRWPRRVYVRQPGVDFGPW</sequence>
<dbReference type="EMBL" id="LAZP02000327">
    <property type="protein sequence ID" value="PFH58110.1"/>
    <property type="molecule type" value="Genomic_DNA"/>
</dbReference>
<name>A0A2A9PB67_OPHUN</name>
<feature type="chain" id="PRO_5013332804" evidence="2">
    <location>
        <begin position="21"/>
        <end position="379"/>
    </location>
</feature>
<feature type="compositionally biased region" description="Polar residues" evidence="1">
    <location>
        <begin position="80"/>
        <end position="121"/>
    </location>
</feature>
<keyword evidence="4" id="KW-1185">Reference proteome</keyword>
<reference evidence="3 4" key="2">
    <citation type="journal article" date="2017" name="Sci. Rep.">
        <title>Ant-infecting Ophiocordyceps genomes reveal a high diversity of potential behavioral manipulation genes and a possible major role for enterotoxins.</title>
        <authorList>
            <person name="de Bekker C."/>
            <person name="Ohm R.A."/>
            <person name="Evans H.C."/>
            <person name="Brachmann A."/>
            <person name="Hughes D.P."/>
        </authorList>
    </citation>
    <scope>NUCLEOTIDE SEQUENCE [LARGE SCALE GENOMIC DNA]</scope>
    <source>
        <strain evidence="3 4">SC16a</strain>
    </source>
</reference>
<feature type="signal peptide" evidence="2">
    <location>
        <begin position="1"/>
        <end position="20"/>
    </location>
</feature>
<comment type="caution">
    <text evidence="3">The sequence shown here is derived from an EMBL/GenBank/DDBJ whole genome shotgun (WGS) entry which is preliminary data.</text>
</comment>
<feature type="compositionally biased region" description="Polar residues" evidence="1">
    <location>
        <begin position="144"/>
        <end position="158"/>
    </location>
</feature>
<protein>
    <submittedName>
        <fullName evidence="3">Uncharacterized protein</fullName>
    </submittedName>
</protein>
<dbReference type="AlphaFoldDB" id="A0A2A9PB67"/>
<keyword evidence="2" id="KW-0732">Signal</keyword>
<evidence type="ECO:0000313" key="3">
    <source>
        <dbReference type="EMBL" id="PFH58110.1"/>
    </source>
</evidence>
<dbReference type="Proteomes" id="UP000037136">
    <property type="component" value="Unassembled WGS sequence"/>
</dbReference>
<dbReference type="OrthoDB" id="10429138at2759"/>
<organism evidence="3 4">
    <name type="scientific">Ophiocordyceps unilateralis</name>
    <name type="common">Zombie-ant fungus</name>
    <name type="synonym">Torrubia unilateralis</name>
    <dbReference type="NCBI Taxonomy" id="268505"/>
    <lineage>
        <taxon>Eukaryota</taxon>
        <taxon>Fungi</taxon>
        <taxon>Dikarya</taxon>
        <taxon>Ascomycota</taxon>
        <taxon>Pezizomycotina</taxon>
        <taxon>Sordariomycetes</taxon>
        <taxon>Hypocreomycetidae</taxon>
        <taxon>Hypocreales</taxon>
        <taxon>Ophiocordycipitaceae</taxon>
        <taxon>Ophiocordyceps</taxon>
    </lineage>
</organism>
<evidence type="ECO:0000313" key="4">
    <source>
        <dbReference type="Proteomes" id="UP000037136"/>
    </source>
</evidence>
<feature type="region of interest" description="Disordered" evidence="1">
    <location>
        <begin position="62"/>
        <end position="178"/>
    </location>
</feature>
<gene>
    <name evidence="3" type="ORF">XA68_14135</name>
</gene>